<dbReference type="InterPro" id="IPR023801">
    <property type="entry name" value="His_deacetylse_dom"/>
</dbReference>
<evidence type="ECO:0000313" key="4">
    <source>
        <dbReference type="Proteomes" id="UP000316798"/>
    </source>
</evidence>
<feature type="domain" description="Histone deacetylase" evidence="2">
    <location>
        <begin position="43"/>
        <end position="182"/>
    </location>
</feature>
<evidence type="ECO:0000259" key="2">
    <source>
        <dbReference type="Pfam" id="PF00850"/>
    </source>
</evidence>
<dbReference type="EMBL" id="CP035503">
    <property type="protein sequence ID" value="QDL37208.1"/>
    <property type="molecule type" value="Genomic_DNA"/>
</dbReference>
<dbReference type="SUPFAM" id="SSF52768">
    <property type="entry name" value="Arginase/deacetylase"/>
    <property type="match status" value="1"/>
</dbReference>
<evidence type="ECO:0000313" key="3">
    <source>
        <dbReference type="EMBL" id="QDL37208.1"/>
    </source>
</evidence>
<reference evidence="3 4" key="1">
    <citation type="submission" date="2019-01" db="EMBL/GenBank/DDBJ databases">
        <title>Genomic insights into a novel species Rhodoferax sp.</title>
        <authorList>
            <person name="Jin L."/>
        </authorList>
    </citation>
    <scope>NUCLEOTIDE SEQUENCE [LARGE SCALE GENOMIC DNA]</scope>
    <source>
        <strain evidence="3 4">CHu59-6-5</strain>
    </source>
</reference>
<dbReference type="PANTHER" id="PTHR10625:SF10">
    <property type="entry name" value="HISTONE DEACETYLASE HDAC1"/>
    <property type="match status" value="1"/>
</dbReference>
<dbReference type="InterPro" id="IPR037138">
    <property type="entry name" value="His_deacetylse_dom_sf"/>
</dbReference>
<keyword evidence="4" id="KW-1185">Reference proteome</keyword>
<protein>
    <recommendedName>
        <fullName evidence="2">Histone deacetylase domain-containing protein</fullName>
    </recommendedName>
</protein>
<dbReference type="Pfam" id="PF00850">
    <property type="entry name" value="Hist_deacetyl"/>
    <property type="match status" value="1"/>
</dbReference>
<dbReference type="AlphaFoldDB" id="A0A515D9X4"/>
<dbReference type="InterPro" id="IPR000286">
    <property type="entry name" value="HDACs"/>
</dbReference>
<dbReference type="GO" id="GO:0004407">
    <property type="term" value="F:histone deacetylase activity"/>
    <property type="evidence" value="ECO:0007669"/>
    <property type="project" value="TreeGrafter"/>
</dbReference>
<evidence type="ECO:0000256" key="1">
    <source>
        <dbReference type="ARBA" id="ARBA00005947"/>
    </source>
</evidence>
<dbReference type="GO" id="GO:0040029">
    <property type="term" value="P:epigenetic regulation of gene expression"/>
    <property type="evidence" value="ECO:0007669"/>
    <property type="project" value="TreeGrafter"/>
</dbReference>
<dbReference type="OrthoDB" id="9808367at2"/>
<accession>A0A515D9X4</accession>
<dbReference type="PRINTS" id="PR01270">
    <property type="entry name" value="HDASUPER"/>
</dbReference>
<dbReference type="Gene3D" id="3.40.800.20">
    <property type="entry name" value="Histone deacetylase domain"/>
    <property type="match status" value="1"/>
</dbReference>
<dbReference type="Proteomes" id="UP000316798">
    <property type="component" value="Chromosome"/>
</dbReference>
<sequence>MLGPIFYDQRQSIPDVDSMSPSAGKPARFNALVNHHYYSITRLPVQPVTREDLCLVHDRDYVDGVFDLDLENGFGNRYPRVPEACLWTAGSLVSATLYAPTDALAVCSPTSGFHHAGHDFGGGFCTFNGLMVAAARYLQLHPSAKVGILDCDVHNGNGTDDILARIPWLRERVVHHTSGKYFQGDADPDEFFLWLDEVIGDLNAQQVDVTIYQAGADMHIDDPLGGFLDDAQMRQRDRTVFRKLRGGLVWNLAGGYRGGETIFNDPVLQTHLATMGEANASDGARRRMFGKQGRQRAS</sequence>
<dbReference type="PANTHER" id="PTHR10625">
    <property type="entry name" value="HISTONE DEACETYLASE HDAC1-RELATED"/>
    <property type="match status" value="1"/>
</dbReference>
<proteinExistence type="inferred from homology"/>
<name>A0A515D9X4_9BURK</name>
<dbReference type="KEGG" id="rhf:EUB48_07845"/>
<dbReference type="InterPro" id="IPR023696">
    <property type="entry name" value="Ureohydrolase_dom_sf"/>
</dbReference>
<dbReference type="RefSeq" id="WP_142818376.1">
    <property type="nucleotide sequence ID" value="NZ_CP035503.1"/>
</dbReference>
<gene>
    <name evidence="3" type="ORF">EUB48_07845</name>
</gene>
<organism evidence="3 4">
    <name type="scientific">Rhodoferax sediminis</name>
    <dbReference type="NCBI Taxonomy" id="2509614"/>
    <lineage>
        <taxon>Bacteria</taxon>
        <taxon>Pseudomonadati</taxon>
        <taxon>Pseudomonadota</taxon>
        <taxon>Betaproteobacteria</taxon>
        <taxon>Burkholderiales</taxon>
        <taxon>Comamonadaceae</taxon>
        <taxon>Rhodoferax</taxon>
    </lineage>
</organism>
<comment type="similarity">
    <text evidence="1">Belongs to the histone deacetylase family.</text>
</comment>